<dbReference type="OrthoDB" id="5870584at2759"/>
<dbReference type="PANTHER" id="PTHR45907:SF24">
    <property type="entry name" value="SERPENTINE RECEPTOR, CLASS J-RELATED"/>
    <property type="match status" value="1"/>
</dbReference>
<evidence type="ECO:0000313" key="3">
    <source>
        <dbReference type="Proteomes" id="UP000001940"/>
    </source>
</evidence>
<dbReference type="EMBL" id="BX284605">
    <property type="protein sequence ID" value="CEO42917.2"/>
    <property type="molecule type" value="Genomic_DNA"/>
</dbReference>
<name>A0A0K2WN07_CAEEL</name>
<feature type="transmembrane region" description="Helical" evidence="1">
    <location>
        <begin position="139"/>
        <end position="157"/>
    </location>
</feature>
<dbReference type="SMR" id="A0A0K2WN07"/>
<sequence>MWNPGRANVETREYIRKYFLEIYGTDSMNCNMIGTLFRGGSGETTFRSWAALIMVTSVSVASIFSFLIMAKKIMYKLKKMTVNASKKTVKIQFELLRALIVQTAIPIFISFSPCLIGWYSPVFDIQLPRGFNYLELSALGVFAFVDPVAIILCLPILRKRIFCFNRHNSSIAVNVEGIKD</sequence>
<dbReference type="Proteomes" id="UP000001940">
    <property type="component" value="Chromosome V"/>
</dbReference>
<organism evidence="2 3">
    <name type="scientific">Caenorhabditis elegans</name>
    <dbReference type="NCBI Taxonomy" id="6239"/>
    <lineage>
        <taxon>Eukaryota</taxon>
        <taxon>Metazoa</taxon>
        <taxon>Ecdysozoa</taxon>
        <taxon>Nematoda</taxon>
        <taxon>Chromadorea</taxon>
        <taxon>Rhabditida</taxon>
        <taxon>Rhabditina</taxon>
        <taxon>Rhabditomorpha</taxon>
        <taxon>Rhabditoidea</taxon>
        <taxon>Rhabditidae</taxon>
        <taxon>Peloderinae</taxon>
        <taxon>Caenorhabditis</taxon>
    </lineage>
</organism>
<dbReference type="CTD" id="13211474"/>
<protein>
    <submittedName>
        <fullName evidence="2">Serpentine Receptor, class J</fullName>
    </submittedName>
</protein>
<evidence type="ECO:0000256" key="1">
    <source>
        <dbReference type="SAM" id="Phobius"/>
    </source>
</evidence>
<dbReference type="Pfam" id="PF10319">
    <property type="entry name" value="7TM_GPCR_Srj"/>
    <property type="match status" value="1"/>
</dbReference>
<dbReference type="InterPro" id="IPR019423">
    <property type="entry name" value="7TM_GPCR_serpentine_rcpt_Srj"/>
</dbReference>
<gene>
    <name evidence="2 4" type="primary">srj-52</name>
    <name evidence="2" type="ORF">CELE_Y49C4A.7</name>
    <name evidence="4" type="ORF">Y49C4A.7</name>
</gene>
<keyword evidence="1" id="KW-0812">Transmembrane</keyword>
<keyword evidence="3" id="KW-1185">Reference proteome</keyword>
<dbReference type="KEGG" id="cel:CELE_Y49C4A.7"/>
<evidence type="ECO:0000313" key="4">
    <source>
        <dbReference type="WormBase" id="Y49C4A.7"/>
    </source>
</evidence>
<accession>A0A0K2WN07</accession>
<proteinExistence type="predicted"/>
<dbReference type="WormBase" id="Y49C4A.7">
    <property type="protein sequence ID" value="CE50835"/>
    <property type="gene ID" value="WBGene00005631"/>
    <property type="gene designation" value="srj-52"/>
</dbReference>
<dbReference type="OMA" id="DISEMAM"/>
<dbReference type="AlphaFoldDB" id="A0A0K2WN07"/>
<dbReference type="RefSeq" id="NP_001299992.1">
    <property type="nucleotide sequence ID" value="NM_001313063.1"/>
</dbReference>
<dbReference type="GeneID" id="13211474"/>
<keyword evidence="1" id="KW-1133">Transmembrane helix</keyword>
<feature type="transmembrane region" description="Helical" evidence="1">
    <location>
        <begin position="95"/>
        <end position="119"/>
    </location>
</feature>
<reference evidence="2 3" key="1">
    <citation type="journal article" date="1998" name="Science">
        <title>Genome sequence of the nematode C. elegans: a platform for investigating biology.</title>
        <authorList>
            <consortium name="The C. elegans sequencing consortium"/>
            <person name="Sulson J.E."/>
            <person name="Waterston R."/>
        </authorList>
    </citation>
    <scope>NUCLEOTIDE SEQUENCE [LARGE SCALE GENOMIC DNA]</scope>
    <source>
        <strain evidence="2 3">Bristol N2</strain>
    </source>
</reference>
<dbReference type="PANTHER" id="PTHR45907">
    <property type="entry name" value="SERPENTINE RECEPTOR, CLASS J"/>
    <property type="match status" value="1"/>
</dbReference>
<dbReference type="FunCoup" id="A0A0K2WN07">
    <property type="interactions" value="80"/>
</dbReference>
<dbReference type="AGR" id="WB:WBGene00005631"/>
<keyword evidence="2" id="KW-0675">Receptor</keyword>
<dbReference type="InParanoid" id="A0A0K2WN07"/>
<evidence type="ECO:0000313" key="2">
    <source>
        <dbReference type="EMBL" id="CEO42917.2"/>
    </source>
</evidence>
<feature type="transmembrane region" description="Helical" evidence="1">
    <location>
        <begin position="49"/>
        <end position="70"/>
    </location>
</feature>
<keyword evidence="1" id="KW-0472">Membrane</keyword>